<sequence length="259" mass="28577">MKVIKIITTAAISSLFLFSCGEKKNNSSNKDGLDLEAIINKKSNDSNAKGDNKCLLEYQTKYDQLLSEDDVIAATGFSKSVLKTKSSMVLKDPEYHSFEYKFSNGRMRTMPMVGKLEIPDVVKVKSIKAISLTAFESTYKAISDEEMQVAKEALNDVTEGKSGDAEADAALKKAEEHNVSKEQVKEIGGGMMDVMKEVSKGYRVVDNLGDAARWNIVSNELYILQNGVQLVILCEVNDDNEKNRSVAIALAKIILNKCE</sequence>
<organism evidence="1 2">
    <name type="scientific">Sphingobacterium olei</name>
    <dbReference type="NCBI Taxonomy" id="2571155"/>
    <lineage>
        <taxon>Bacteria</taxon>
        <taxon>Pseudomonadati</taxon>
        <taxon>Bacteroidota</taxon>
        <taxon>Sphingobacteriia</taxon>
        <taxon>Sphingobacteriales</taxon>
        <taxon>Sphingobacteriaceae</taxon>
        <taxon>Sphingobacterium</taxon>
    </lineage>
</organism>
<proteinExistence type="predicted"/>
<dbReference type="PROSITE" id="PS51257">
    <property type="entry name" value="PROKAR_LIPOPROTEIN"/>
    <property type="match status" value="1"/>
</dbReference>
<evidence type="ECO:0008006" key="3">
    <source>
        <dbReference type="Google" id="ProtNLM"/>
    </source>
</evidence>
<evidence type="ECO:0000313" key="1">
    <source>
        <dbReference type="EMBL" id="TJZ61489.1"/>
    </source>
</evidence>
<protein>
    <recommendedName>
        <fullName evidence="3">Lipoprotein</fullName>
    </recommendedName>
</protein>
<reference evidence="1 2" key="1">
    <citation type="submission" date="2019-04" db="EMBL/GenBank/DDBJ databases">
        <title>Sphingobacterium olei sp. nov., isolated from oil-contaminated soil.</title>
        <authorList>
            <person name="Liu B."/>
        </authorList>
    </citation>
    <scope>NUCLEOTIDE SEQUENCE [LARGE SCALE GENOMIC DNA]</scope>
    <source>
        <strain evidence="1 2">HAL-9</strain>
    </source>
</reference>
<dbReference type="RefSeq" id="WP_136901136.1">
    <property type="nucleotide sequence ID" value="NZ_SUME01000003.1"/>
</dbReference>
<dbReference type="EMBL" id="SUME01000003">
    <property type="protein sequence ID" value="TJZ61489.1"/>
    <property type="molecule type" value="Genomic_DNA"/>
</dbReference>
<dbReference type="OrthoDB" id="793772at2"/>
<keyword evidence="2" id="KW-1185">Reference proteome</keyword>
<name>A0A4U0P2Q6_9SPHI</name>
<evidence type="ECO:0000313" key="2">
    <source>
        <dbReference type="Proteomes" id="UP000306808"/>
    </source>
</evidence>
<dbReference type="Proteomes" id="UP000306808">
    <property type="component" value="Unassembled WGS sequence"/>
</dbReference>
<gene>
    <name evidence="1" type="ORF">FAZ15_09875</name>
</gene>
<comment type="caution">
    <text evidence="1">The sequence shown here is derived from an EMBL/GenBank/DDBJ whole genome shotgun (WGS) entry which is preliminary data.</text>
</comment>
<accession>A0A4U0P2Q6</accession>
<dbReference type="AlphaFoldDB" id="A0A4U0P2Q6"/>